<name>A0A7Z0MMQ4_9GAMM</name>
<evidence type="ECO:0000313" key="3">
    <source>
        <dbReference type="Proteomes" id="UP000537890"/>
    </source>
</evidence>
<dbReference type="AlphaFoldDB" id="A0A7Z0MMQ4"/>
<dbReference type="Pfam" id="PF03009">
    <property type="entry name" value="GDPD"/>
    <property type="match status" value="1"/>
</dbReference>
<dbReference type="SUPFAM" id="SSF51695">
    <property type="entry name" value="PLC-like phosphodiesterases"/>
    <property type="match status" value="1"/>
</dbReference>
<accession>A0A7Z0MMQ4</accession>
<evidence type="ECO:0000259" key="1">
    <source>
        <dbReference type="PROSITE" id="PS51704"/>
    </source>
</evidence>
<proteinExistence type="predicted"/>
<dbReference type="GO" id="GO:0006629">
    <property type="term" value="P:lipid metabolic process"/>
    <property type="evidence" value="ECO:0007669"/>
    <property type="project" value="InterPro"/>
</dbReference>
<sequence>MVYDDVQLTKDQVSVLWHDRFVEKLGYPGKRIDDFTFAELQQFNFARYYTGGEREGVLSLQEFVGQYRSRCKLQIEIKNRDWEDIQRHHIKVQQCLNILGSVNNLDVFISSFNLNTLQYAHQLGTSIALVYALSETDDIAAIQTTVTDSKFLTGICQPIATLNKALVHFLREHNKLIVTYTCNAG</sequence>
<protein>
    <submittedName>
        <fullName evidence="2">Glycerophosphodiester phosphodiesterase</fullName>
    </submittedName>
</protein>
<dbReference type="PANTHER" id="PTHR46211">
    <property type="entry name" value="GLYCEROPHOSPHORYL DIESTER PHOSPHODIESTERASE"/>
    <property type="match status" value="1"/>
</dbReference>
<dbReference type="InterPro" id="IPR030395">
    <property type="entry name" value="GP_PDE_dom"/>
</dbReference>
<gene>
    <name evidence="2" type="ORF">H0A75_01090</name>
</gene>
<dbReference type="GO" id="GO:0008081">
    <property type="term" value="F:phosphoric diester hydrolase activity"/>
    <property type="evidence" value="ECO:0007669"/>
    <property type="project" value="InterPro"/>
</dbReference>
<evidence type="ECO:0000313" key="2">
    <source>
        <dbReference type="EMBL" id="NYT46496.1"/>
    </source>
</evidence>
<organism evidence="2 3">
    <name type="scientific">Candidatus Methanofishera endochildressiae</name>
    <dbReference type="NCBI Taxonomy" id="2738884"/>
    <lineage>
        <taxon>Bacteria</taxon>
        <taxon>Pseudomonadati</taxon>
        <taxon>Pseudomonadota</taxon>
        <taxon>Gammaproteobacteria</taxon>
        <taxon>Candidatus Methanofishera</taxon>
    </lineage>
</organism>
<dbReference type="PROSITE" id="PS51704">
    <property type="entry name" value="GP_PDE"/>
    <property type="match status" value="1"/>
</dbReference>
<reference evidence="2 3" key="1">
    <citation type="submission" date="2020-05" db="EMBL/GenBank/DDBJ databases">
        <title>Horizontal transmission and recombination maintain forever young bacterial symbiont genomes.</title>
        <authorList>
            <person name="Russell S.L."/>
            <person name="Pepper-Tunick E."/>
            <person name="Svedberg J."/>
            <person name="Byrne A."/>
            <person name="Ruelas Castillo J."/>
            <person name="Vollmers C."/>
            <person name="Beinart R.A."/>
            <person name="Corbett-Detig R."/>
        </authorList>
    </citation>
    <scope>NUCLEOTIDE SEQUENCE [LARGE SCALE GENOMIC DNA]</scope>
    <source>
        <strain evidence="2">4727-3</strain>
    </source>
</reference>
<dbReference type="InterPro" id="IPR017946">
    <property type="entry name" value="PLC-like_Pdiesterase_TIM-brl"/>
</dbReference>
<dbReference type="EMBL" id="JACCHS010000008">
    <property type="protein sequence ID" value="NYT46496.1"/>
    <property type="molecule type" value="Genomic_DNA"/>
</dbReference>
<dbReference type="Gene3D" id="3.20.20.190">
    <property type="entry name" value="Phosphatidylinositol (PI) phosphodiesterase"/>
    <property type="match status" value="1"/>
</dbReference>
<feature type="domain" description="GP-PDE" evidence="1">
    <location>
        <begin position="1"/>
        <end position="185"/>
    </location>
</feature>
<comment type="caution">
    <text evidence="2">The sequence shown here is derived from an EMBL/GenBank/DDBJ whole genome shotgun (WGS) entry which is preliminary data.</text>
</comment>
<dbReference type="PANTHER" id="PTHR46211:SF14">
    <property type="entry name" value="GLYCEROPHOSPHODIESTER PHOSPHODIESTERASE"/>
    <property type="match status" value="1"/>
</dbReference>
<dbReference type="Proteomes" id="UP000537890">
    <property type="component" value="Unassembled WGS sequence"/>
</dbReference>